<name>A0A3P3YKV8_PLABS</name>
<dbReference type="InterPro" id="IPR018490">
    <property type="entry name" value="cNMP-bd_dom_sf"/>
</dbReference>
<dbReference type="PANTHER" id="PTHR23011:SF28">
    <property type="entry name" value="CYCLIC NUCLEOTIDE-BINDING DOMAIN CONTAINING PROTEIN"/>
    <property type="match status" value="1"/>
</dbReference>
<evidence type="ECO:0000256" key="1">
    <source>
        <dbReference type="SAM" id="MobiDB-lite"/>
    </source>
</evidence>
<evidence type="ECO:0000259" key="2">
    <source>
        <dbReference type="PROSITE" id="PS50042"/>
    </source>
</evidence>
<proteinExistence type="predicted"/>
<feature type="domain" description="Cyclic nucleotide-binding" evidence="2">
    <location>
        <begin position="329"/>
        <end position="449"/>
    </location>
</feature>
<feature type="region of interest" description="Disordered" evidence="1">
    <location>
        <begin position="62"/>
        <end position="83"/>
    </location>
</feature>
<evidence type="ECO:0000313" key="4">
    <source>
        <dbReference type="Proteomes" id="UP000290189"/>
    </source>
</evidence>
<dbReference type="PROSITE" id="PS50042">
    <property type="entry name" value="CNMP_BINDING_3"/>
    <property type="match status" value="2"/>
</dbReference>
<keyword evidence="3" id="KW-0496">Mitochondrion</keyword>
<dbReference type="Proteomes" id="UP000290189">
    <property type="component" value="Unassembled WGS sequence"/>
</dbReference>
<feature type="region of interest" description="Disordered" evidence="1">
    <location>
        <begin position="503"/>
        <end position="526"/>
    </location>
</feature>
<geneLocation type="mitochondrion" evidence="3"/>
<dbReference type="CDD" id="cd00038">
    <property type="entry name" value="CAP_ED"/>
    <property type="match status" value="1"/>
</dbReference>
<organism evidence="3 4">
    <name type="scientific">Plasmodiophora brassicae</name>
    <name type="common">Clubroot disease agent</name>
    <dbReference type="NCBI Taxonomy" id="37360"/>
    <lineage>
        <taxon>Eukaryota</taxon>
        <taxon>Sar</taxon>
        <taxon>Rhizaria</taxon>
        <taxon>Endomyxa</taxon>
        <taxon>Phytomyxea</taxon>
        <taxon>Plasmodiophorida</taxon>
        <taxon>Plasmodiophoridae</taxon>
        <taxon>Plasmodiophora</taxon>
    </lineage>
</organism>
<reference evidence="3 4" key="1">
    <citation type="submission" date="2018-03" db="EMBL/GenBank/DDBJ databases">
        <authorList>
            <person name="Fogelqvist J."/>
        </authorList>
    </citation>
    <scope>NUCLEOTIDE SEQUENCE [LARGE SCALE GENOMIC DNA]</scope>
</reference>
<protein>
    <recommendedName>
        <fullName evidence="2">Cyclic nucleotide-binding domain-containing protein</fullName>
    </recommendedName>
</protein>
<dbReference type="PANTHER" id="PTHR23011">
    <property type="entry name" value="CYCLIC NUCLEOTIDE-BINDING DOMAIN CONTAINING PROTEIN"/>
    <property type="match status" value="1"/>
</dbReference>
<accession>A0A3P3YKV8</accession>
<evidence type="ECO:0000313" key="3">
    <source>
        <dbReference type="EMBL" id="SPR00832.1"/>
    </source>
</evidence>
<gene>
    <name evidence="3" type="ORF">PLBR_LOCUS8047</name>
</gene>
<sequence length="636" mass="70434">MPALTHGASLPDLSQAACEDVVRRRYNAVLGIDQASEGWRGPMVTGVKNISSALEYMRRRPIGAGQPPATAESHAPKDGTRSGCLTPSMVLERRRKLEAHLAAQDQTQTVTPVEQSGKPTVFPSWLWTRSDFQGVYTAPVEDMCIDMLLKPVEQRSRFENVNALKWCRSMKCFTGHDDDVVSDLLKGARLVTIRKGVLLYARSDTVDALYIVRSGVVEVANIDDKPMGYTEQVSVGTVIGYPQDVEGIAEARRVRRQTRCMRRWEMIQKAFRPVAGNRQPGPPRHRDSARCLSECVLIRIEWTAYEGVLAAKRAALLARAVAVVSSMKMFVLWVDARLVRLCSALKRRTFVQKQVICTQGSSSDYVYFVESGQVSLTRQIAIKRFNKWPADAIHWERVDTTTLQSFVVDVVAENDCFNDEALLGVRRCSTTAVCLSRQCVLLCLKRSDFVLLFQGSILDTVTTRRNQAREFAFFKIYSTLRLPQSIVNLDTLDVVDRDEVAFSDPNGDASTGPGRPSSSSSSSQAIVLTERGRPLASSPLTRRMDVVKSVELRPCKSKSMAALPGANDGDEHGRPGATLSKSASAALLERLSRPADASFETGALIAIRSHLNALLGRRLASERRRSKRRPCTPTTT</sequence>
<feature type="region of interest" description="Disordered" evidence="1">
    <location>
        <begin position="558"/>
        <end position="578"/>
    </location>
</feature>
<dbReference type="Gene3D" id="2.60.120.10">
    <property type="entry name" value="Jelly Rolls"/>
    <property type="match status" value="2"/>
</dbReference>
<dbReference type="InterPro" id="IPR014710">
    <property type="entry name" value="RmlC-like_jellyroll"/>
</dbReference>
<feature type="domain" description="Cyclic nucleotide-binding" evidence="2">
    <location>
        <begin position="172"/>
        <end position="240"/>
    </location>
</feature>
<dbReference type="InterPro" id="IPR000595">
    <property type="entry name" value="cNMP-bd_dom"/>
</dbReference>
<dbReference type="SUPFAM" id="SSF51206">
    <property type="entry name" value="cAMP-binding domain-like"/>
    <property type="match status" value="2"/>
</dbReference>
<dbReference type="EMBL" id="OVEO01000015">
    <property type="protein sequence ID" value="SPR00832.1"/>
    <property type="molecule type" value="Genomic_DNA"/>
</dbReference>
<dbReference type="SMART" id="SM00100">
    <property type="entry name" value="cNMP"/>
    <property type="match status" value="2"/>
</dbReference>
<dbReference type="AlphaFoldDB" id="A0A3P3YKV8"/>